<organism evidence="1 2">
    <name type="scientific">Methylobacterium persicinum</name>
    <dbReference type="NCBI Taxonomy" id="374426"/>
    <lineage>
        <taxon>Bacteria</taxon>
        <taxon>Pseudomonadati</taxon>
        <taxon>Pseudomonadota</taxon>
        <taxon>Alphaproteobacteria</taxon>
        <taxon>Hyphomicrobiales</taxon>
        <taxon>Methylobacteriaceae</taxon>
        <taxon>Methylobacterium</taxon>
    </lineage>
</organism>
<proteinExistence type="predicted"/>
<evidence type="ECO:0000313" key="2">
    <source>
        <dbReference type="Proteomes" id="UP001236369"/>
    </source>
</evidence>
<protein>
    <submittedName>
        <fullName evidence="1">Uncharacterized protein</fullName>
    </submittedName>
</protein>
<reference evidence="1 2" key="1">
    <citation type="submission" date="2023-07" db="EMBL/GenBank/DDBJ databases">
        <title>Genomic Encyclopedia of Type Strains, Phase IV (KMG-IV): sequencing the most valuable type-strain genomes for metagenomic binning, comparative biology and taxonomic classification.</title>
        <authorList>
            <person name="Goeker M."/>
        </authorList>
    </citation>
    <scope>NUCLEOTIDE SEQUENCE [LARGE SCALE GENOMIC DNA]</scope>
    <source>
        <strain evidence="1 2">DSM 19562</strain>
    </source>
</reference>
<name>A0ABU0HMS8_9HYPH</name>
<dbReference type="RefSeq" id="WP_238247841.1">
    <property type="nucleotide sequence ID" value="NZ_BPQX01000014.1"/>
</dbReference>
<keyword evidence="2" id="KW-1185">Reference proteome</keyword>
<accession>A0ABU0HMS8</accession>
<comment type="caution">
    <text evidence="1">The sequence shown here is derived from an EMBL/GenBank/DDBJ whole genome shotgun (WGS) entry which is preliminary data.</text>
</comment>
<dbReference type="Proteomes" id="UP001236369">
    <property type="component" value="Unassembled WGS sequence"/>
</dbReference>
<gene>
    <name evidence="1" type="ORF">QO016_002293</name>
</gene>
<evidence type="ECO:0000313" key="1">
    <source>
        <dbReference type="EMBL" id="MDQ0442796.1"/>
    </source>
</evidence>
<sequence>MIPLIPTAETAGTPFAGWNFPAIVRGMLQSWISHHQRLAKAGIGGDL</sequence>
<dbReference type="EMBL" id="JAUSVV010000004">
    <property type="protein sequence ID" value="MDQ0442796.1"/>
    <property type="molecule type" value="Genomic_DNA"/>
</dbReference>